<organism evidence="2 3">
    <name type="scientific">Brassica napus</name>
    <name type="common">Rape</name>
    <dbReference type="NCBI Taxonomy" id="3708"/>
    <lineage>
        <taxon>Eukaryota</taxon>
        <taxon>Viridiplantae</taxon>
        <taxon>Streptophyta</taxon>
        <taxon>Embryophyta</taxon>
        <taxon>Tracheophyta</taxon>
        <taxon>Spermatophyta</taxon>
        <taxon>Magnoliopsida</taxon>
        <taxon>eudicotyledons</taxon>
        <taxon>Gunneridae</taxon>
        <taxon>Pentapetalae</taxon>
        <taxon>rosids</taxon>
        <taxon>malvids</taxon>
        <taxon>Brassicales</taxon>
        <taxon>Brassicaceae</taxon>
        <taxon>Brassiceae</taxon>
        <taxon>Brassica</taxon>
    </lineage>
</organism>
<name>A0ABQ8DER3_BRANA</name>
<accession>A0ABQ8DER3</accession>
<evidence type="ECO:0000313" key="3">
    <source>
        <dbReference type="Proteomes" id="UP000824890"/>
    </source>
</evidence>
<evidence type="ECO:0000313" key="2">
    <source>
        <dbReference type="EMBL" id="KAH0926916.1"/>
    </source>
</evidence>
<dbReference type="Pfam" id="PF03080">
    <property type="entry name" value="Neprosin"/>
    <property type="match status" value="1"/>
</dbReference>
<protein>
    <recommendedName>
        <fullName evidence="1">Neprosin PEP catalytic domain-containing protein</fullName>
    </recommendedName>
</protein>
<dbReference type="Proteomes" id="UP000824890">
    <property type="component" value="Unassembled WGS sequence"/>
</dbReference>
<proteinExistence type="predicted"/>
<feature type="domain" description="Neprosin PEP catalytic" evidence="1">
    <location>
        <begin position="71"/>
        <end position="120"/>
    </location>
</feature>
<keyword evidence="3" id="KW-1185">Reference proteome</keyword>
<reference evidence="2 3" key="1">
    <citation type="submission" date="2021-05" db="EMBL/GenBank/DDBJ databases">
        <title>Genome Assembly of Synthetic Allotetraploid Brassica napus Reveals Homoeologous Exchanges between Subgenomes.</title>
        <authorList>
            <person name="Davis J.T."/>
        </authorList>
    </citation>
    <scope>NUCLEOTIDE SEQUENCE [LARGE SCALE GENOMIC DNA]</scope>
    <source>
        <strain evidence="3">cv. Da-Ae</strain>
        <tissue evidence="2">Seedling</tissue>
    </source>
</reference>
<dbReference type="EMBL" id="JAGKQM010000005">
    <property type="protein sequence ID" value="KAH0926916.1"/>
    <property type="molecule type" value="Genomic_DNA"/>
</dbReference>
<gene>
    <name evidence="2" type="ORF">HID58_019172</name>
</gene>
<evidence type="ECO:0000259" key="1">
    <source>
        <dbReference type="Pfam" id="PF03080"/>
    </source>
</evidence>
<comment type="caution">
    <text evidence="2">The sequence shown here is derived from an EMBL/GenBank/DDBJ whole genome shotgun (WGS) entry which is preliminary data.</text>
</comment>
<dbReference type="InterPro" id="IPR004314">
    <property type="entry name" value="Neprosin"/>
</dbReference>
<sequence length="131" mass="15020">MDHCFPHSRFGDTTYSRNFPKKSKLSNLHEQKIELRLKQLNKPAIKPIHSPDRDMIVYGSTTNQLLIILYSKTTPFRFLVDGHQKTGCYNTDCPCFVQTSNRITVGGTFKSVSKYDGVHIAVLNYMEGTKY</sequence>